<feature type="domain" description="Dihydroprymidine dehydrogenase" evidence="26">
    <location>
        <begin position="1340"/>
        <end position="1444"/>
    </location>
</feature>
<evidence type="ECO:0000256" key="4">
    <source>
        <dbReference type="ARBA" id="ARBA00004802"/>
    </source>
</evidence>
<sequence length="1873" mass="204655">ATNPAIDPIRESNVMSLECPIGPEGDVLGCGPENCNRIFVREPCLDPSRFRALVSIPNFPVEVLDMTFDERNGPAWMETRLLEICDQAQNAVSRGAALLVLSDRRFSETRVPIFATLAVGAVHHHLVSVKLRTRCSIIVETGDAFEAHSMCLLLGFGADAIYPYMVYKALSRIRFTREEPKLSLDKMIDFYRISIHAAILKVMSKMGISTLMSYKGACMFQAVGVGQKVINQCFEGCSSVINGVGFEVFGIDAMRLHSQAFPRRELPPLIDDGNVDELDEAGDYHFRAIHTVEKHMNHPDTIATLQDATKRNDTKAYWRYSEWQNALTDTCELRGCFDFRFENATPVPIEEVESVRDIVKRFATGAMSYGSISEEAHSALSIAMNSIGGRSNTGEGGESEDRYTPGPNGENRRSAIKQIASGRFGVTSQYLVNADELQIKLAQGAKPGEGGELPGHKVVGKIAETRKSTPGVGLISPPPHHDMYSIEDVAQLISDLKNANPEARISVKLVSKVGVGIIAAGITKGKTDHLLISGASGGTGAAKWTSIKHCGLPWEIGLAETHQTLVLNGLREKVVVQADGQVKTGRDVVHAALLGAEEVCMSTQPLIVLGCIMMRKCHLNTCPVGIATQDPELRTKFQGQPEHVINYMFMVAEEVRQVMSKLGFRRFEDMVGRADLLKPKESLKLHYKTREIDLSRVLQPAWRMSEDATGLARKIPEGQCCRLSQNHELEHVLDREIVRRAAKSLRGRTPVHKSSFHLPVRNVDRTVGGIVSYEVTRRFGAAGLPAGTIEVHFHGSAGQSFGCWLAPGISFLLEGDANDYTGKGLSGGEIVVKPPRSAPKAFLENTQENVIVGNAVLYGATEGRAYFAGKAAERFAVRNSGAIAVVEGCGDHGCEYMTRGLVVILGEIGKNFAAGMGGGLAYVYDVDRKMVNDQMVYLEAVTATEDKSVLENLILEHYEKTKSEHARRILNDWAISVGRFTKVFPKDFKKVLREAIADHVRTGSAVAGAILADWESIAYQTGKGGQVPVSQLMNKDARDKYRSWRSKGQQADLPLVNMAAMLRMNVDEGVLSLLQQGEEEGKVKNENGVNEEELFSILFRYQYQAWRNGSAQGTQQMWGSQALDKRFLKFVSSKKYSKDVKQKLKKQLTSDLPAIPTATGGTTLELPPEARRERGGSRTFSISAQSTRRSGNQAGDLSSPTVHKVGKMPAQFDSPRLIEEGEEEEEEEANGCMTCVKSPSTNFDAEAAVINRSRLMEEEAPQLITSHSKTSDIEDVMGADKKGGQSKGAQQLIPIRPNSTAFPDKKKGFHKYAKKSVAYREPGTRVLDWEEITVPANTKTKLYDQLLRTQASRCMDCGTPTCHYPNPGGGGCPLGNRIPNWNALVYEGNWKQAIERLLDTNNFPEFTGRICPAPCEESCVLGINEDSVAIKSVEVAIVDYAFGKGWIVPRPPKCRTYKKVAIVGSGPAGLAAAQQLNRAGHTVTVFERSDRIGGLLTYGIPNMKLDKKKIVDRRVEILRQEGIAFKTNTEVGEGKDVTIEQLKEDFDSVLLAIGALQEREFDIPGRQLDGVHQAMEFLTLSQKSLLDSEMLDGQYIDANDKHVVVIGGGDTAVDCLGTAVRMGATSVLQFSRREEAAPGRSDTNPWPQWGEYFRVDYGHSECNVVQGRDPREYCVKGVEFVPNPKDSSKVGGIRAVRMRWQRDAKTGRSSMVPIEGTRVYPADLVLLAMGFTGPQKGTWSSSNPVGLDQKSGNISAQMGEYKTNIPGVFACGDCRRGASLVVWAIAEGRDAAAMIDEFLMGETVLPRAFPESANPALQPVGSAGKSVHLAPPVPAPPAGFGGGAKSRVQMPMGLSSLMPVPGVAAAEMGRSGW</sequence>
<feature type="region of interest" description="Disordered" evidence="21">
    <location>
        <begin position="1151"/>
        <end position="1207"/>
    </location>
</feature>
<keyword evidence="15" id="KW-0408">Iron</keyword>
<dbReference type="Pfam" id="PF01645">
    <property type="entry name" value="Glu_synthase"/>
    <property type="match status" value="1"/>
</dbReference>
<evidence type="ECO:0000256" key="14">
    <source>
        <dbReference type="ARBA" id="ARBA00023002"/>
    </source>
</evidence>
<dbReference type="InterPro" id="IPR006005">
    <property type="entry name" value="Glut_synth_ssu1"/>
</dbReference>
<organism evidence="27">
    <name type="scientific">Chromera velia CCMP2878</name>
    <dbReference type="NCBI Taxonomy" id="1169474"/>
    <lineage>
        <taxon>Eukaryota</taxon>
        <taxon>Sar</taxon>
        <taxon>Alveolata</taxon>
        <taxon>Colpodellida</taxon>
        <taxon>Chromeraceae</taxon>
        <taxon>Chromera</taxon>
    </lineage>
</organism>
<dbReference type="Gene3D" id="1.10.1060.10">
    <property type="entry name" value="Alpha-helical ferredoxin"/>
    <property type="match status" value="1"/>
</dbReference>
<evidence type="ECO:0000259" key="24">
    <source>
        <dbReference type="Pfam" id="PF04898"/>
    </source>
</evidence>
<keyword evidence="11" id="KW-0479">Metal-binding</keyword>
<evidence type="ECO:0000256" key="15">
    <source>
        <dbReference type="ARBA" id="ARBA00023004"/>
    </source>
</evidence>
<dbReference type="SUPFAM" id="SSF51971">
    <property type="entry name" value="Nucleotide-binding domain"/>
    <property type="match status" value="2"/>
</dbReference>
<dbReference type="PRINTS" id="PR00419">
    <property type="entry name" value="ADXRDTASE"/>
</dbReference>
<dbReference type="EC" id="1.4.1.14" evidence="19"/>
<dbReference type="InterPro" id="IPR013785">
    <property type="entry name" value="Aldolase_TIM"/>
</dbReference>
<dbReference type="Gene3D" id="3.20.20.70">
    <property type="entry name" value="Aldolase class I"/>
    <property type="match status" value="2"/>
</dbReference>
<evidence type="ECO:0000259" key="22">
    <source>
        <dbReference type="Pfam" id="PF01493"/>
    </source>
</evidence>
<comment type="cofactor">
    <cofactor evidence="2">
        <name>[3Fe-4S] cluster</name>
        <dbReference type="ChEBI" id="CHEBI:21137"/>
    </cofactor>
</comment>
<dbReference type="InterPro" id="IPR002489">
    <property type="entry name" value="Glu_synth_asu_C"/>
</dbReference>
<dbReference type="Gene3D" id="2.160.20.60">
    <property type="entry name" value="Glutamate synthase, alpha subunit, C-terminal domain"/>
    <property type="match status" value="1"/>
</dbReference>
<keyword evidence="10" id="KW-0288">FMN</keyword>
<keyword evidence="18" id="KW-0003">3Fe-4S</keyword>
<dbReference type="PANTHER" id="PTHR43100">
    <property type="entry name" value="GLUTAMATE SYNTHASE [NADPH] SMALL CHAIN"/>
    <property type="match status" value="1"/>
</dbReference>
<reference evidence="27" key="1">
    <citation type="submission" date="2014-11" db="EMBL/GenBank/DDBJ databases">
        <authorList>
            <person name="Otto D Thomas"/>
            <person name="Naeem Raeece"/>
        </authorList>
    </citation>
    <scope>NUCLEOTIDE SEQUENCE</scope>
</reference>
<evidence type="ECO:0000256" key="17">
    <source>
        <dbReference type="ARBA" id="ARBA00023164"/>
    </source>
</evidence>
<dbReference type="VEuPathDB" id="CryptoDB:Cvel_8300"/>
<dbReference type="UniPathway" id="UPA00045"/>
<comment type="pathway">
    <text evidence="5">Nitrogen metabolism.</text>
</comment>
<dbReference type="SUPFAM" id="SSF46548">
    <property type="entry name" value="alpha-helical ferredoxin"/>
    <property type="match status" value="1"/>
</dbReference>
<feature type="domain" description="Glutamate synthase" evidence="23">
    <location>
        <begin position="295"/>
        <end position="664"/>
    </location>
</feature>
<evidence type="ECO:0000256" key="8">
    <source>
        <dbReference type="ARBA" id="ARBA00022605"/>
    </source>
</evidence>
<dbReference type="FunFam" id="3.20.20.70:FF:000017">
    <property type="entry name" value="Glutamate synthase [NADH], amyloplastic"/>
    <property type="match status" value="1"/>
</dbReference>
<comment type="cofactor">
    <cofactor evidence="3">
        <name>FAD</name>
        <dbReference type="ChEBI" id="CHEBI:57692"/>
    </cofactor>
</comment>
<dbReference type="CDD" id="cd00982">
    <property type="entry name" value="gltB_C"/>
    <property type="match status" value="1"/>
</dbReference>
<evidence type="ECO:0000256" key="3">
    <source>
        <dbReference type="ARBA" id="ARBA00001974"/>
    </source>
</evidence>
<dbReference type="Pfam" id="PF01493">
    <property type="entry name" value="GXGXG"/>
    <property type="match status" value="1"/>
</dbReference>
<evidence type="ECO:0000256" key="19">
    <source>
        <dbReference type="ARBA" id="ARBA00024383"/>
    </source>
</evidence>
<keyword evidence="13" id="KW-0315">Glutamine amidotransferase</keyword>
<dbReference type="EMBL" id="CDMZ01003716">
    <property type="protein sequence ID" value="CEM47349.1"/>
    <property type="molecule type" value="Genomic_DNA"/>
</dbReference>
<dbReference type="InterPro" id="IPR036188">
    <property type="entry name" value="FAD/NAD-bd_sf"/>
</dbReference>
<evidence type="ECO:0000256" key="18">
    <source>
        <dbReference type="ARBA" id="ARBA00023291"/>
    </source>
</evidence>
<evidence type="ECO:0000256" key="16">
    <source>
        <dbReference type="ARBA" id="ARBA00023014"/>
    </source>
</evidence>
<evidence type="ECO:0000256" key="13">
    <source>
        <dbReference type="ARBA" id="ARBA00022962"/>
    </source>
</evidence>
<keyword evidence="17" id="KW-0314">Glutamate biosynthesis</keyword>
<feature type="region of interest" description="Disordered" evidence="21">
    <location>
        <begin position="387"/>
        <end position="412"/>
    </location>
</feature>
<comment type="catalytic activity">
    <reaction evidence="20">
        <text>2 L-glutamate + NAD(+) = L-glutamine + 2-oxoglutarate + NADH + H(+)</text>
        <dbReference type="Rhea" id="RHEA:13753"/>
        <dbReference type="ChEBI" id="CHEBI:15378"/>
        <dbReference type="ChEBI" id="CHEBI:16810"/>
        <dbReference type="ChEBI" id="CHEBI:29985"/>
        <dbReference type="ChEBI" id="CHEBI:57540"/>
        <dbReference type="ChEBI" id="CHEBI:57945"/>
        <dbReference type="ChEBI" id="CHEBI:58359"/>
        <dbReference type="EC" id="1.4.1.14"/>
    </reaction>
</comment>
<dbReference type="InterPro" id="IPR036485">
    <property type="entry name" value="Glu_synth_asu_C_sf"/>
</dbReference>
<dbReference type="InterPro" id="IPR028261">
    <property type="entry name" value="DPD_II"/>
</dbReference>
<evidence type="ECO:0000256" key="11">
    <source>
        <dbReference type="ARBA" id="ARBA00022723"/>
    </source>
</evidence>
<dbReference type="GO" id="GO:0016040">
    <property type="term" value="F:glutamate synthase (NADH) activity"/>
    <property type="evidence" value="ECO:0007669"/>
    <property type="project" value="UniProtKB-EC"/>
</dbReference>
<dbReference type="CDD" id="cd02808">
    <property type="entry name" value="GltS_FMN"/>
    <property type="match status" value="1"/>
</dbReference>
<keyword evidence="14" id="KW-0560">Oxidoreductase</keyword>
<evidence type="ECO:0000256" key="1">
    <source>
        <dbReference type="ARBA" id="ARBA00001917"/>
    </source>
</evidence>
<dbReference type="InterPro" id="IPR002932">
    <property type="entry name" value="Glu_synthdom"/>
</dbReference>
<evidence type="ECO:0000256" key="21">
    <source>
        <dbReference type="SAM" id="MobiDB-lite"/>
    </source>
</evidence>
<keyword evidence="16" id="KW-0411">Iron-sulfur</keyword>
<proteinExistence type="inferred from homology"/>
<dbReference type="Pfam" id="PF07992">
    <property type="entry name" value="Pyr_redox_2"/>
    <property type="match status" value="2"/>
</dbReference>
<feature type="domain" description="Glutamate synthase alpha subunit C-terminal" evidence="22">
    <location>
        <begin position="759"/>
        <end position="946"/>
    </location>
</feature>
<evidence type="ECO:0000256" key="6">
    <source>
        <dbReference type="ARBA" id="ARBA00004944"/>
    </source>
</evidence>
<feature type="domain" description="Glutamate synthase central-N" evidence="24">
    <location>
        <begin position="2"/>
        <end position="225"/>
    </location>
</feature>
<dbReference type="InterPro" id="IPR006982">
    <property type="entry name" value="Glu_synth_centr_N"/>
</dbReference>
<dbReference type="PANTHER" id="PTHR43100:SF1">
    <property type="entry name" value="GLUTAMATE SYNTHASE [NADPH] SMALL CHAIN"/>
    <property type="match status" value="1"/>
</dbReference>
<keyword evidence="12" id="KW-0274">FAD</keyword>
<dbReference type="UniPathway" id="UPA00634">
    <property type="reaction ID" value="UER00690"/>
</dbReference>
<dbReference type="GO" id="GO:0051538">
    <property type="term" value="F:3 iron, 4 sulfur cluster binding"/>
    <property type="evidence" value="ECO:0007669"/>
    <property type="project" value="UniProtKB-KW"/>
</dbReference>
<feature type="domain" description="FAD/NAD(P)-binding" evidence="25">
    <location>
        <begin position="1712"/>
        <end position="1788"/>
    </location>
</feature>
<comment type="cofactor">
    <cofactor evidence="1">
        <name>FMN</name>
        <dbReference type="ChEBI" id="CHEBI:58210"/>
    </cofactor>
</comment>
<evidence type="ECO:0000256" key="12">
    <source>
        <dbReference type="ARBA" id="ARBA00022827"/>
    </source>
</evidence>
<dbReference type="GO" id="GO:0097054">
    <property type="term" value="P:L-glutamate biosynthetic process"/>
    <property type="evidence" value="ECO:0007669"/>
    <property type="project" value="UniProtKB-UniPathway"/>
</dbReference>
<evidence type="ECO:0000256" key="2">
    <source>
        <dbReference type="ARBA" id="ARBA00001927"/>
    </source>
</evidence>
<dbReference type="SUPFAM" id="SSF51395">
    <property type="entry name" value="FMN-linked oxidoreductases"/>
    <property type="match status" value="1"/>
</dbReference>
<evidence type="ECO:0000256" key="10">
    <source>
        <dbReference type="ARBA" id="ARBA00022643"/>
    </source>
</evidence>
<dbReference type="Pfam" id="PF04898">
    <property type="entry name" value="Glu_syn_central"/>
    <property type="match status" value="1"/>
</dbReference>
<evidence type="ECO:0000256" key="5">
    <source>
        <dbReference type="ARBA" id="ARBA00004909"/>
    </source>
</evidence>
<feature type="domain" description="FAD/NAD(P)-binding" evidence="25">
    <location>
        <begin position="1458"/>
        <end position="1628"/>
    </location>
</feature>
<comment type="similarity">
    <text evidence="7">Belongs to the glutamate synthase family.</text>
</comment>
<evidence type="ECO:0000256" key="7">
    <source>
        <dbReference type="ARBA" id="ARBA00009716"/>
    </source>
</evidence>
<evidence type="ECO:0000259" key="25">
    <source>
        <dbReference type="Pfam" id="PF07992"/>
    </source>
</evidence>
<comment type="pathway">
    <text evidence="6">Amino-acid biosynthesis; L-glutamate biosynthesis via GLT pathway; L-glutamate from 2-oxoglutarate and L-glutamine (NAD(+) route): step 1/1.</text>
</comment>
<gene>
    <name evidence="27" type="ORF">Cvel_8300</name>
</gene>
<evidence type="ECO:0000259" key="23">
    <source>
        <dbReference type="Pfam" id="PF01645"/>
    </source>
</evidence>
<dbReference type="NCBIfam" id="TIGR01317">
    <property type="entry name" value="GOGAT_sm_gam"/>
    <property type="match status" value="1"/>
</dbReference>
<evidence type="ECO:0000256" key="9">
    <source>
        <dbReference type="ARBA" id="ARBA00022630"/>
    </source>
</evidence>
<keyword evidence="9" id="KW-0285">Flavoprotein</keyword>
<feature type="compositionally biased region" description="Polar residues" evidence="21">
    <location>
        <begin position="1178"/>
        <end position="1201"/>
    </location>
</feature>
<name>A0A0G4HSN6_9ALVE</name>
<comment type="pathway">
    <text evidence="4">Energy metabolism; nitrogen metabolism.</text>
</comment>
<evidence type="ECO:0000313" key="27">
    <source>
        <dbReference type="EMBL" id="CEM47349.1"/>
    </source>
</evidence>
<dbReference type="SUPFAM" id="SSF69336">
    <property type="entry name" value="Alpha subunit of glutamate synthase, C-terminal domain"/>
    <property type="match status" value="1"/>
</dbReference>
<dbReference type="GO" id="GO:0016639">
    <property type="term" value="F:oxidoreductase activity, acting on the CH-NH2 group of donors, NAD or NADP as acceptor"/>
    <property type="evidence" value="ECO:0007669"/>
    <property type="project" value="InterPro"/>
</dbReference>
<dbReference type="FunFam" id="2.160.20.60:FF:000001">
    <property type="entry name" value="Glutamate synthase, large subunit"/>
    <property type="match status" value="1"/>
</dbReference>
<dbReference type="InterPro" id="IPR009051">
    <property type="entry name" value="Helical_ferredxn"/>
</dbReference>
<dbReference type="Gene3D" id="3.50.50.60">
    <property type="entry name" value="FAD/NAD(P)-binding domain"/>
    <property type="match status" value="2"/>
</dbReference>
<dbReference type="Pfam" id="PF14691">
    <property type="entry name" value="Fer4_20"/>
    <property type="match status" value="1"/>
</dbReference>
<dbReference type="InterPro" id="IPR051394">
    <property type="entry name" value="Glutamate_Synthase"/>
</dbReference>
<dbReference type="GO" id="GO:0046872">
    <property type="term" value="F:metal ion binding"/>
    <property type="evidence" value="ECO:0007669"/>
    <property type="project" value="UniProtKB-KW"/>
</dbReference>
<dbReference type="NCBIfam" id="NF008730">
    <property type="entry name" value="PRK11750.1"/>
    <property type="match status" value="1"/>
</dbReference>
<protein>
    <recommendedName>
        <fullName evidence="19">glutamate synthase (NADH)</fullName>
        <ecNumber evidence="19">1.4.1.14</ecNumber>
    </recommendedName>
</protein>
<keyword evidence="8" id="KW-0028">Amino-acid biosynthesis</keyword>
<evidence type="ECO:0000256" key="20">
    <source>
        <dbReference type="ARBA" id="ARBA00048867"/>
    </source>
</evidence>
<evidence type="ECO:0000259" key="26">
    <source>
        <dbReference type="Pfam" id="PF14691"/>
    </source>
</evidence>
<dbReference type="InterPro" id="IPR023753">
    <property type="entry name" value="FAD/NAD-binding_dom"/>
</dbReference>
<feature type="non-terminal residue" evidence="27">
    <location>
        <position position="1"/>
    </location>
</feature>
<accession>A0A0G4HSN6</accession>